<evidence type="ECO:0000256" key="2">
    <source>
        <dbReference type="ARBA" id="ARBA00022525"/>
    </source>
</evidence>
<name>A4TVX9_9PROT</name>
<evidence type="ECO:0000256" key="1">
    <source>
        <dbReference type="ARBA" id="ARBA00004613"/>
    </source>
</evidence>
<organism evidence="5">
    <name type="scientific">Magnetospirillum gryphiswaldense</name>
    <dbReference type="NCBI Taxonomy" id="55518"/>
    <lineage>
        <taxon>Bacteria</taxon>
        <taxon>Pseudomonadati</taxon>
        <taxon>Pseudomonadota</taxon>
        <taxon>Alphaproteobacteria</taxon>
        <taxon>Rhodospirillales</taxon>
        <taxon>Rhodospirillaceae</taxon>
        <taxon>Magnetospirillum</taxon>
    </lineage>
</organism>
<dbReference type="Gene3D" id="2.160.20.10">
    <property type="entry name" value="Single-stranded right-handed beta-helix, Pectin lyase-like"/>
    <property type="match status" value="1"/>
</dbReference>
<dbReference type="EMBL" id="CU459003">
    <property type="protein sequence ID" value="CAM74786.1"/>
    <property type="molecule type" value="Genomic_DNA"/>
</dbReference>
<dbReference type="AlphaFoldDB" id="A4TVX9"/>
<evidence type="ECO:0000259" key="4">
    <source>
        <dbReference type="SMART" id="SM00912"/>
    </source>
</evidence>
<dbReference type="PANTHER" id="PTHR12338">
    <property type="entry name" value="AUTOTRANSPORTER"/>
    <property type="match status" value="1"/>
</dbReference>
<comment type="subcellular location">
    <subcellularLocation>
        <location evidence="1">Secreted</location>
    </subcellularLocation>
</comment>
<evidence type="ECO:0000256" key="3">
    <source>
        <dbReference type="ARBA" id="ARBA00022729"/>
    </source>
</evidence>
<protein>
    <submittedName>
        <fullName evidence="5">Filamentous haemagglutinin, N-terminal</fullName>
    </submittedName>
</protein>
<keyword evidence="2" id="KW-0964">Secreted</keyword>
<dbReference type="SUPFAM" id="SSF51126">
    <property type="entry name" value="Pectin lyase-like"/>
    <property type="match status" value="1"/>
</dbReference>
<dbReference type="InterPro" id="IPR011050">
    <property type="entry name" value="Pectin_lyase_fold/virulence"/>
</dbReference>
<keyword evidence="3" id="KW-0732">Signal</keyword>
<reference evidence="5" key="1">
    <citation type="journal article" date="2007" name="J. Bacteriol.">
        <title>Comparative genome analysis of four magnetotactic bacteria reveals a complex set of group-specific genes implicated in magnetosome biomineralization and function.</title>
        <authorList>
            <person name="Richter M."/>
            <person name="Kube M."/>
            <person name="Bazylinski D.A."/>
            <person name="Lombardot T."/>
            <person name="Gloeckner F.O."/>
            <person name="Reinhardt R."/>
            <person name="Schueler D."/>
        </authorList>
    </citation>
    <scope>NUCLEOTIDE SEQUENCE</scope>
    <source>
        <strain evidence="5">MSR-1</strain>
    </source>
</reference>
<dbReference type="InterPro" id="IPR050909">
    <property type="entry name" value="Bact_Autotransporter_VF"/>
</dbReference>
<sequence length="1086" mass="113885">MTTRSRHAPLRHASKASPLRRWLTTTTALAGVLPVLMIAVPALANPQGGSVVEGQATITTAPNQLTVNQASDKAVINWQSFSIGAGETTRFVQPSASSIALNRVTGDQVSQILGTLTANGRVILVNPNGVFFGKDSRIDVAALVASTHDIKNSEFMAGRLNFDIPGKIDAQIINEGSLSAKDGGLVALVAPSLRNSGIISARLGRVALASAGSGVTVDLYGDNLILFQADSKLAQQVKGPDGQPVAGLIDNSGQIYADGGRVLLTANAAKGVVDKAINMTGIVQARTVEQQGGEIVLKGDDGGVVEVAGKLDASGKEAGQKGGIVHVLGEVAALTDSARIDVSGDAGGGTALVGGDYLGKGAVRNADVTYMAKGAQINASALTNGDGGKAILWADHTTRSYGKILALGGWGGGNGGFVETSGKVYLAEEGWVDASAPRGSAGKWLLDPGTIYIRNNVAEQNLNPTPLFAECGTSMYCKLSSSSPAYVNASAINAALSAGTDVDVTTHYNDSTSDLYLEADIIFDRTLGAQRDVWFSISASRNVFVTSGSIKETGQSPSGAKLKVAIFSDWNNDEIGSVYIGSNSKESETIDVSGAIFITAPNIIDIKSTTSGKFAIRGGGDIKIGNEIGNNLDIIGNTDEIRIGNYGIGAFNTSSGGGDIYISATAISATDGADAKPEMVGLRVIKSQNQNQNFTFQTYADYVASIASSNGANSESQKDIGGTNYVEPTPNYTTGAPYTAPEADTAYDLGTVFGTVDIRTTIKLRSSIKSYEDKLGFKFNKTLNFEYLALSSAVSTIDVVNHVKDIVVSAKNVFADLSANKKIKLANSSVNLLNTLSNEVMYKGYLYNKQVDWSAIAQDSLGMADNVNGLKSALDAIKDNSVIGNVAINIAAHADGFKFMTEAPSKDRIDEIKGSYWLTNGEKLALISAEVTETQVKKFDKLKGSVDALLLLIDAIPNTDKLPNLVLDKLEKVKSYLSALKDSVDVIKSTFLVASDVFTTLSRAAVTMEQGSLVQNANMAESALEKLNKFKGASSLTISDSDRNELRNALQIVETLGGDKEEIIARFGIPNPDGLVGAGSMLDMNF</sequence>
<dbReference type="PANTHER" id="PTHR12338:SF8">
    <property type="entry name" value="HEME_HEMOPEXIN-BINDING PROTEIN"/>
    <property type="match status" value="1"/>
</dbReference>
<dbReference type="GO" id="GO:0005576">
    <property type="term" value="C:extracellular region"/>
    <property type="evidence" value="ECO:0007669"/>
    <property type="project" value="UniProtKB-SubCell"/>
</dbReference>
<evidence type="ECO:0000313" key="5">
    <source>
        <dbReference type="EMBL" id="CAM74786.1"/>
    </source>
</evidence>
<dbReference type="InterPro" id="IPR008638">
    <property type="entry name" value="FhaB/CdiA-like_TPS"/>
</dbReference>
<dbReference type="SMART" id="SM00912">
    <property type="entry name" value="Haemagg_act"/>
    <property type="match status" value="1"/>
</dbReference>
<dbReference type="RefSeq" id="WP_106003464.1">
    <property type="nucleotide sequence ID" value="NZ_CP027527.1"/>
</dbReference>
<dbReference type="NCBIfam" id="TIGR01901">
    <property type="entry name" value="adhes_NPXG"/>
    <property type="match status" value="1"/>
</dbReference>
<accession>A4TVX9</accession>
<proteinExistence type="predicted"/>
<dbReference type="InterPro" id="IPR012334">
    <property type="entry name" value="Pectin_lyas_fold"/>
</dbReference>
<gene>
    <name evidence="5" type="ORF">MGR_2782</name>
</gene>
<dbReference type="Pfam" id="PF05860">
    <property type="entry name" value="TPS"/>
    <property type="match status" value="1"/>
</dbReference>
<feature type="domain" description="Filamentous haemagglutinin FhaB/tRNA nuclease CdiA-like TPS" evidence="4">
    <location>
        <begin position="42"/>
        <end position="154"/>
    </location>
</feature>